<sequence length="298" mass="33770">MLRRGFALNNDLNCANAQMDRFLARICSHLDAHAPELRPLFDTMAAESRFARDWLNEDLIRLPVDAALLEVGGGVFLLSCQLAAEGFAITAIEPTGYGFGKFKQLGDIVLELAETKPTIAPCKAEDFVSDSRFDFAFSLNVMEHIDVPDEAVTRISNVLKPGASYRFLCANYVFPYEPHFNIPTLFTKKLTRRLMRKRIEGSKRMDDPEGVWRSLNWITIPKVARFAAKDATLTPYFHRATLVWMLERALTDKEFAGRRSKWMVTGIRKAVGWRLHHLAGAIPATLQPIMDVRLTKKL</sequence>
<gene>
    <name evidence="1" type="ORF">BIN_B_01963</name>
</gene>
<dbReference type="OrthoDB" id="9810247at2"/>
<accession>A0A653EI79</accession>
<dbReference type="EMBL" id="LR589078">
    <property type="protein sequence ID" value="VTO97243.1"/>
    <property type="molecule type" value="Genomic_DNA"/>
</dbReference>
<dbReference type="AlphaFoldDB" id="A0A653EI79"/>
<proteinExistence type="predicted"/>
<protein>
    <submittedName>
        <fullName evidence="1">Uncharacterized protein</fullName>
    </submittedName>
</protein>
<dbReference type="GeneID" id="93494467"/>
<dbReference type="SUPFAM" id="SSF53335">
    <property type="entry name" value="S-adenosyl-L-methionine-dependent methyltransferases"/>
    <property type="match status" value="1"/>
</dbReference>
<name>A0A653EI79_9MYCO</name>
<evidence type="ECO:0000313" key="1">
    <source>
        <dbReference type="EMBL" id="VTO97243.1"/>
    </source>
</evidence>
<dbReference type="Pfam" id="PF13489">
    <property type="entry name" value="Methyltransf_23"/>
    <property type="match status" value="1"/>
</dbReference>
<dbReference type="InterPro" id="IPR029063">
    <property type="entry name" value="SAM-dependent_MTases_sf"/>
</dbReference>
<organism evidence="1">
    <name type="scientific">Mycobacterium riyadhense</name>
    <dbReference type="NCBI Taxonomy" id="486698"/>
    <lineage>
        <taxon>Bacteria</taxon>
        <taxon>Bacillati</taxon>
        <taxon>Actinomycetota</taxon>
        <taxon>Actinomycetes</taxon>
        <taxon>Mycobacteriales</taxon>
        <taxon>Mycobacteriaceae</taxon>
        <taxon>Mycobacterium</taxon>
    </lineage>
</organism>
<dbReference type="RefSeq" id="WP_139828932.1">
    <property type="nucleotide sequence ID" value="NZ_CAJMWJ010000001.1"/>
</dbReference>
<dbReference type="Gene3D" id="3.40.50.150">
    <property type="entry name" value="Vaccinia Virus protein VP39"/>
    <property type="match status" value="1"/>
</dbReference>
<reference evidence="1" key="1">
    <citation type="submission" date="2019-05" db="EMBL/GenBank/DDBJ databases">
        <authorList>
            <person name="Naeem R."/>
            <person name="Antony C."/>
            <person name="Guan Q."/>
        </authorList>
    </citation>
    <scope>NUCLEOTIDE SEQUENCE</scope>
    <source>
        <strain evidence="1">2</strain>
    </source>
</reference>